<reference evidence="1 2" key="1">
    <citation type="journal article" date="2016" name="Nat. Commun.">
        <title>Thousands of microbial genomes shed light on interconnected biogeochemical processes in an aquifer system.</title>
        <authorList>
            <person name="Anantharaman K."/>
            <person name="Brown C.T."/>
            <person name="Hug L.A."/>
            <person name="Sharon I."/>
            <person name="Castelle C.J."/>
            <person name="Probst A.J."/>
            <person name="Thomas B.C."/>
            <person name="Singh A."/>
            <person name="Wilkins M.J."/>
            <person name="Karaoz U."/>
            <person name="Brodie E.L."/>
            <person name="Williams K.H."/>
            <person name="Hubbard S.S."/>
            <person name="Banfield J.F."/>
        </authorList>
    </citation>
    <scope>NUCLEOTIDE SEQUENCE [LARGE SCALE GENOMIC DNA]</scope>
</reference>
<organism evidence="1 2">
    <name type="scientific">candidate division Kazan bacterium RIFCSPLOWO2_01_FULL_45_19</name>
    <dbReference type="NCBI Taxonomy" id="1798538"/>
    <lineage>
        <taxon>Bacteria</taxon>
        <taxon>Bacteria division Kazan-3B-28</taxon>
    </lineage>
</organism>
<evidence type="ECO:0000313" key="1">
    <source>
        <dbReference type="EMBL" id="OGB73746.1"/>
    </source>
</evidence>
<dbReference type="EMBL" id="METD01000001">
    <property type="protein sequence ID" value="OGB73746.1"/>
    <property type="molecule type" value="Genomic_DNA"/>
</dbReference>
<evidence type="ECO:0008006" key="3">
    <source>
        <dbReference type="Google" id="ProtNLM"/>
    </source>
</evidence>
<gene>
    <name evidence="1" type="ORF">A3K51_02845</name>
</gene>
<name>A0A1F4NQW1_UNCK3</name>
<dbReference type="AlphaFoldDB" id="A0A1F4NQW1"/>
<comment type="caution">
    <text evidence="1">The sequence shown here is derived from an EMBL/GenBank/DDBJ whole genome shotgun (WGS) entry which is preliminary data.</text>
</comment>
<protein>
    <recommendedName>
        <fullName evidence="3">Addiction module toxin RelE</fullName>
    </recommendedName>
</protein>
<dbReference type="Proteomes" id="UP000178085">
    <property type="component" value="Unassembled WGS sequence"/>
</dbReference>
<sequence>MKIELKIIEYVADFLNDLPAELYARCVKKLKLFEEYGFFLTNTDLKKINKNLWELRTKNTRILMGKTGDTIWAVHAFYKKTNKTPKKEIDLAGKRLEKLKK</sequence>
<dbReference type="InterPro" id="IPR009241">
    <property type="entry name" value="HigB-like"/>
</dbReference>
<dbReference type="Pfam" id="PF05973">
    <property type="entry name" value="Gp49"/>
    <property type="match status" value="1"/>
</dbReference>
<proteinExistence type="predicted"/>
<accession>A0A1F4NQW1</accession>
<evidence type="ECO:0000313" key="2">
    <source>
        <dbReference type="Proteomes" id="UP000178085"/>
    </source>
</evidence>